<name>A0A917ICM5_9MICO</name>
<dbReference type="InterPro" id="IPR018711">
    <property type="entry name" value="NAGPA"/>
</dbReference>
<dbReference type="Gene3D" id="3.60.21.10">
    <property type="match status" value="1"/>
</dbReference>
<evidence type="ECO:0000259" key="4">
    <source>
        <dbReference type="Pfam" id="PF00149"/>
    </source>
</evidence>
<feature type="region of interest" description="Disordered" evidence="1">
    <location>
        <begin position="357"/>
        <end position="385"/>
    </location>
</feature>
<gene>
    <name evidence="6" type="ORF">GCM10010921_04870</name>
</gene>
<protein>
    <recommendedName>
        <fullName evidence="8">Calcineurin-like phosphoesterase</fullName>
    </recommendedName>
</protein>
<keyword evidence="2" id="KW-0472">Membrane</keyword>
<dbReference type="InterPro" id="IPR004843">
    <property type="entry name" value="Calcineurin-like_PHP"/>
</dbReference>
<organism evidence="6 7">
    <name type="scientific">Microbacterium album</name>
    <dbReference type="NCBI Taxonomy" id="2053191"/>
    <lineage>
        <taxon>Bacteria</taxon>
        <taxon>Bacillati</taxon>
        <taxon>Actinomycetota</taxon>
        <taxon>Actinomycetes</taxon>
        <taxon>Micrococcales</taxon>
        <taxon>Microbacteriaceae</taxon>
        <taxon>Microbacterium</taxon>
    </lineage>
</organism>
<evidence type="ECO:0000256" key="3">
    <source>
        <dbReference type="SAM" id="SignalP"/>
    </source>
</evidence>
<keyword evidence="2" id="KW-1133">Transmembrane helix</keyword>
<dbReference type="SUPFAM" id="SSF56300">
    <property type="entry name" value="Metallo-dependent phosphatases"/>
    <property type="match status" value="1"/>
</dbReference>
<accession>A0A917ICM5</accession>
<feature type="signal peptide" evidence="3">
    <location>
        <begin position="1"/>
        <end position="32"/>
    </location>
</feature>
<feature type="domain" description="Calcineurin-like phosphoesterase" evidence="4">
    <location>
        <begin position="780"/>
        <end position="975"/>
    </location>
</feature>
<feature type="domain" description="Phosphodiester glycosidase" evidence="5">
    <location>
        <begin position="232"/>
        <end position="396"/>
    </location>
</feature>
<sequence length="1490" mass="155017">MHLRSRTRASGVLAALTAATLAIALAPTAAFAAPLPPVVVDGMNLDSQGAAVVNNLERAELAPGLVHVKYERLDASGWQQVNILKAQLSPETVRVGYLSPETIAGDGATVTEMVDGAGAVAGINLDRFDINNSNAAAGWGVQNGEILKSGNPDAAPSIVIDQHGLGSLTDLLLEGSVAFGDRTLRLGGINVTSLGTGVALYTPRWGSYSRARVLNGGAGVEVLVGPDDRVQSVSETVGEGQLPEGVRAIVAPASRAEAAALRTLQPGDLVSIDYRIDAGELEVQEAGGAWHRILRDGEVVRASNNDLHPRTMVGFSEDGATAYFVQVDGRTAIARGMTLTEQGQFMKDLGAHNATNVDGGGSSQVNVRKPGHTLSTISNTPSDGYERRDGDGLGLFLAQPGSGNLTGFRLEAAQQTREEALRVFPGLSRTVLAHGHDEMNAAVEAVAQSWSTADADVASAAAAGARGIVTGVATGSTVVTAGERAQGTLDVRVLGRLDHLSTAETSITLETIGSRTIIGLTGHDKAGFTAPVEARDVTVTNPTPDVFEVSPTDDGRFEVTAIGEEGTARLVFEADGVTLEVIVAVPLEVRLIDDFSDISGWTTAHDRAPTGSVEPGEGHEGSPSIRVNYNFTESTGTRGRYAVAPGAVPGGSGGIDIPGRPQKLSVWVKGDGKGSLLRLQVMQANGVRNWIDGPDGQQSLHTTWTGWERQDFIVPESFEFPLKLERIRVLETVAAKQYTGSLEFSKIYAYLPPEGVEAPVVNRVEDPVIAPAGATDGDPLRVAVFSDAQFVARNPNSGAVQGAREALREIVASEPDLMLLNGDFVDEAAPEDFELARRILDEELEGADFPWYYLPGNHEIMGASINNFRAAFGDTYRTVDVEGTRFIMMNSATARMASEFAQVQMLRAQLDDAATNPEITGVMLVSHMPTNDPLPTKGSQLTDRNEAAMIDNWLQDFRESSGKSAAYIAGHVGVFHSSSVDGVPYVISGNSGKDPASTPANGGFTGWMMLGVDPAQGLWRDAEGSWLKVETKARVDESGLTVSAPERLVFGESGEVSASFTQDEGRVVPVAWPVSSAWGGDGVHVGNAQDAPEDAVVAIDPRAGTIEAVGVGTARIDVTVNGETAQADLVVAPKQFELGDATLDVTGTAAVGGTLTAAHVWSVPEGAEVSYRWLRDGEPIAGAEGLTYDVTAGDLGSEIVAEATVTARGHAPAVVPSNAVVIGEGELVLVAAPTVSGERAVGGLLTATLGEWDLATETQLVWLRDGEPIAGAEGTEYRLTAADSLAEISVEVTATAAGYGTAVVRSAAALVDQRPLIVQPAPNPGADGLDGGNRGGVSATLNGSVATLTLPSGIAVDGEWLSVYAFSTPQPLGWQAVSADAVRVDVSALAAGEHRLALYRVDGTLIGWAPITIAAAPSDADQDTDGATDGASDGATDRDPSTGGSSASDPLATTGVGDPTAVWVVAAVALLLGGAGLWLAQRVRARRQED</sequence>
<dbReference type="PANTHER" id="PTHR40446:SF2">
    <property type="entry name" value="N-ACETYLGLUCOSAMINE-1-PHOSPHODIESTER ALPHA-N-ACETYLGLUCOSAMINIDASE"/>
    <property type="match status" value="1"/>
</dbReference>
<proteinExistence type="predicted"/>
<dbReference type="Gene3D" id="2.60.40.2700">
    <property type="match status" value="2"/>
</dbReference>
<evidence type="ECO:0008006" key="8">
    <source>
        <dbReference type="Google" id="ProtNLM"/>
    </source>
</evidence>
<dbReference type="GO" id="GO:0016787">
    <property type="term" value="F:hydrolase activity"/>
    <property type="evidence" value="ECO:0007669"/>
    <property type="project" value="InterPro"/>
</dbReference>
<keyword evidence="7" id="KW-1185">Reference proteome</keyword>
<dbReference type="Proteomes" id="UP000657592">
    <property type="component" value="Unassembled WGS sequence"/>
</dbReference>
<dbReference type="RefSeq" id="WP_229663015.1">
    <property type="nucleotide sequence ID" value="NZ_BMJY01000001.1"/>
</dbReference>
<dbReference type="Pfam" id="PF09992">
    <property type="entry name" value="NAGPA"/>
    <property type="match status" value="1"/>
</dbReference>
<dbReference type="SUPFAM" id="SSF49785">
    <property type="entry name" value="Galactose-binding domain-like"/>
    <property type="match status" value="1"/>
</dbReference>
<evidence type="ECO:0000256" key="1">
    <source>
        <dbReference type="SAM" id="MobiDB-lite"/>
    </source>
</evidence>
<feature type="chain" id="PRO_5037709677" description="Calcineurin-like phosphoesterase" evidence="3">
    <location>
        <begin position="33"/>
        <end position="1490"/>
    </location>
</feature>
<evidence type="ECO:0000313" key="7">
    <source>
        <dbReference type="Proteomes" id="UP000657592"/>
    </source>
</evidence>
<dbReference type="PANTHER" id="PTHR40446">
    <property type="entry name" value="N-ACETYLGLUCOSAMINE-1-PHOSPHODIESTER ALPHA-N-ACETYLGLUCOSAMINIDASE"/>
    <property type="match status" value="1"/>
</dbReference>
<feature type="region of interest" description="Disordered" evidence="1">
    <location>
        <begin position="1417"/>
        <end position="1453"/>
    </location>
</feature>
<reference evidence="6" key="2">
    <citation type="submission" date="2020-09" db="EMBL/GenBank/DDBJ databases">
        <authorList>
            <person name="Sun Q."/>
            <person name="Zhou Y."/>
        </authorList>
    </citation>
    <scope>NUCLEOTIDE SEQUENCE</scope>
    <source>
        <strain evidence="6">CGMCC 1.15794</strain>
    </source>
</reference>
<evidence type="ECO:0000313" key="6">
    <source>
        <dbReference type="EMBL" id="GGH35999.1"/>
    </source>
</evidence>
<dbReference type="InterPro" id="IPR008979">
    <property type="entry name" value="Galactose-bd-like_sf"/>
</dbReference>
<dbReference type="InterPro" id="IPR029052">
    <property type="entry name" value="Metallo-depent_PP-like"/>
</dbReference>
<dbReference type="Pfam" id="PF00149">
    <property type="entry name" value="Metallophos"/>
    <property type="match status" value="1"/>
</dbReference>
<comment type="caution">
    <text evidence="6">The sequence shown here is derived from an EMBL/GenBank/DDBJ whole genome shotgun (WGS) entry which is preliminary data.</text>
</comment>
<feature type="transmembrane region" description="Helical" evidence="2">
    <location>
        <begin position="1461"/>
        <end position="1480"/>
    </location>
</feature>
<evidence type="ECO:0000259" key="5">
    <source>
        <dbReference type="Pfam" id="PF09992"/>
    </source>
</evidence>
<reference evidence="6" key="1">
    <citation type="journal article" date="2014" name="Int. J. Syst. Evol. Microbiol.">
        <title>Complete genome sequence of Corynebacterium casei LMG S-19264T (=DSM 44701T), isolated from a smear-ripened cheese.</title>
        <authorList>
            <consortium name="US DOE Joint Genome Institute (JGI-PGF)"/>
            <person name="Walter F."/>
            <person name="Albersmeier A."/>
            <person name="Kalinowski J."/>
            <person name="Ruckert C."/>
        </authorList>
    </citation>
    <scope>NUCLEOTIDE SEQUENCE</scope>
    <source>
        <strain evidence="6">CGMCC 1.15794</strain>
    </source>
</reference>
<evidence type="ECO:0000256" key="2">
    <source>
        <dbReference type="SAM" id="Phobius"/>
    </source>
</evidence>
<dbReference type="EMBL" id="BMJY01000001">
    <property type="protein sequence ID" value="GGH35999.1"/>
    <property type="molecule type" value="Genomic_DNA"/>
</dbReference>
<keyword evidence="3" id="KW-0732">Signal</keyword>
<feature type="compositionally biased region" description="Polar residues" evidence="1">
    <location>
        <begin position="373"/>
        <end position="382"/>
    </location>
</feature>
<keyword evidence="2" id="KW-0812">Transmembrane</keyword>